<evidence type="ECO:0000313" key="1">
    <source>
        <dbReference type="EMBL" id="PYE80209.1"/>
    </source>
</evidence>
<sequence length="248" mass="27995">MARQRGLFTISGTIGDLNFFIMSGKGFVRRAGGGFNGEAIRTQDNMKLVRDNASEFGHCSTSRSRFRRALLPFFGGLKGRQIHSRLMTLFTQLKDLDFVSERGKRRVKHGLQTAKGKRLLKQFEFIPHQKMMSDLYEQSNFDWHTQQLSVKNFNPSLYKTPKAATHVGITLGVLDFDFDRLDSALEVSPTCFLAVDSLASSFVLEPADIVSPQHSGVAVLGLRYYEIIDQEVYDLQSGIAVRVLDYMD</sequence>
<evidence type="ECO:0000313" key="2">
    <source>
        <dbReference type="Proteomes" id="UP000248054"/>
    </source>
</evidence>
<dbReference type="RefSeq" id="WP_110476081.1">
    <property type="nucleotide sequence ID" value="NZ_BMWQ01000019.1"/>
</dbReference>
<name>A0A2V4XCX3_9FLAO</name>
<comment type="caution">
    <text evidence="1">The sequence shown here is derived from an EMBL/GenBank/DDBJ whole genome shotgun (WGS) entry which is preliminary data.</text>
</comment>
<protein>
    <submittedName>
        <fullName evidence="1">Uncharacterized protein</fullName>
    </submittedName>
</protein>
<dbReference type="EMBL" id="QJTD01000006">
    <property type="protein sequence ID" value="PYE80209.1"/>
    <property type="molecule type" value="Genomic_DNA"/>
</dbReference>
<reference evidence="1 2" key="1">
    <citation type="submission" date="2018-06" db="EMBL/GenBank/DDBJ databases">
        <title>Genomic Encyclopedia of Type Strains, Phase III (KMG-III): the genomes of soil and plant-associated and newly described type strains.</title>
        <authorList>
            <person name="Whitman W."/>
        </authorList>
    </citation>
    <scope>NUCLEOTIDE SEQUENCE [LARGE SCALE GENOMIC DNA]</scope>
    <source>
        <strain evidence="1 2">CECT 7945</strain>
    </source>
</reference>
<dbReference type="OrthoDB" id="645138at2"/>
<proteinExistence type="predicted"/>
<keyword evidence="2" id="KW-1185">Reference proteome</keyword>
<organism evidence="1 2">
    <name type="scientific">Winogradskyella epiphytica</name>
    <dbReference type="NCBI Taxonomy" id="262005"/>
    <lineage>
        <taxon>Bacteria</taxon>
        <taxon>Pseudomonadati</taxon>
        <taxon>Bacteroidota</taxon>
        <taxon>Flavobacteriia</taxon>
        <taxon>Flavobacteriales</taxon>
        <taxon>Flavobacteriaceae</taxon>
        <taxon>Winogradskyella</taxon>
    </lineage>
</organism>
<dbReference type="AlphaFoldDB" id="A0A2V4XCX3"/>
<gene>
    <name evidence="1" type="ORF">DFQ11_1066</name>
</gene>
<dbReference type="Proteomes" id="UP000248054">
    <property type="component" value="Unassembled WGS sequence"/>
</dbReference>
<accession>A0A2V4XCX3</accession>